<keyword evidence="2" id="KW-1133">Transmembrane helix</keyword>
<feature type="region of interest" description="Disordered" evidence="1">
    <location>
        <begin position="1"/>
        <end position="21"/>
    </location>
</feature>
<evidence type="ECO:0000256" key="1">
    <source>
        <dbReference type="SAM" id="MobiDB-lite"/>
    </source>
</evidence>
<sequence length="333" mass="35255">MSGASGMQMGTDARPNVLPVKKASGPGFLGPQYNPADEMLPPASIGVKRGGDLNDVLGAVKGVIYYGDMMGFGEASSGFTRGMPGLRPLGVNYFVNSGLTCSNGATMWEYVQTIPTGSALGEKVKQAIRGVGLPQLRGMAPGILEDAESALNPFPVINAVVGSGYPQCRLVKKKVGDFDGKIYNVDGVMLVDPEGLIGSGDGPYYQERWIQDREVTGSNRPGEEDDEHYARSDPIQLAYDEWDKAPKTHGENGCILDIKATPPSAKLVEPSFCPAARATGAATSATTGAAAKGPVKKQGFEDYRHPMQKMLSLSVAAISVIALIAFWATKPRK</sequence>
<keyword evidence="2" id="KW-0812">Transmembrane</keyword>
<reference evidence="3" key="1">
    <citation type="journal article" date="2020" name="Nature">
        <title>Giant virus diversity and host interactions through global metagenomics.</title>
        <authorList>
            <person name="Schulz F."/>
            <person name="Roux S."/>
            <person name="Paez-Espino D."/>
            <person name="Jungbluth S."/>
            <person name="Walsh D.A."/>
            <person name="Denef V.J."/>
            <person name="McMahon K.D."/>
            <person name="Konstantinidis K.T."/>
            <person name="Eloe-Fadrosh E.A."/>
            <person name="Kyrpides N.C."/>
            <person name="Woyke T."/>
        </authorList>
    </citation>
    <scope>NUCLEOTIDE SEQUENCE</scope>
    <source>
        <strain evidence="3">GVMAG-S-1101161-73</strain>
    </source>
</reference>
<evidence type="ECO:0000256" key="2">
    <source>
        <dbReference type="SAM" id="Phobius"/>
    </source>
</evidence>
<dbReference type="EMBL" id="MN740734">
    <property type="protein sequence ID" value="QHS81334.1"/>
    <property type="molecule type" value="Genomic_DNA"/>
</dbReference>
<proteinExistence type="predicted"/>
<organism evidence="3">
    <name type="scientific">viral metagenome</name>
    <dbReference type="NCBI Taxonomy" id="1070528"/>
    <lineage>
        <taxon>unclassified sequences</taxon>
        <taxon>metagenomes</taxon>
        <taxon>organismal metagenomes</taxon>
    </lineage>
</organism>
<feature type="transmembrane region" description="Helical" evidence="2">
    <location>
        <begin position="310"/>
        <end position="329"/>
    </location>
</feature>
<keyword evidence="2" id="KW-0472">Membrane</keyword>
<dbReference type="AlphaFoldDB" id="A0A6C0ANF4"/>
<name>A0A6C0ANF4_9ZZZZ</name>
<accession>A0A6C0ANF4</accession>
<protein>
    <submittedName>
        <fullName evidence="3">Uncharacterized protein</fullName>
    </submittedName>
</protein>
<evidence type="ECO:0000313" key="3">
    <source>
        <dbReference type="EMBL" id="QHS81334.1"/>
    </source>
</evidence>